<dbReference type="GO" id="GO:1990281">
    <property type="term" value="C:efflux pump complex"/>
    <property type="evidence" value="ECO:0007669"/>
    <property type="project" value="TreeGrafter"/>
</dbReference>
<dbReference type="PANTHER" id="PTHR30469">
    <property type="entry name" value="MULTIDRUG RESISTANCE PROTEIN MDTA"/>
    <property type="match status" value="1"/>
</dbReference>
<evidence type="ECO:0000256" key="2">
    <source>
        <dbReference type="SAM" id="MobiDB-lite"/>
    </source>
</evidence>
<dbReference type="KEGG" id="mfu:LILAB_22570"/>
<dbReference type="Gene3D" id="2.40.50.100">
    <property type="match status" value="1"/>
</dbReference>
<dbReference type="Pfam" id="PF25917">
    <property type="entry name" value="BSH_RND"/>
    <property type="match status" value="1"/>
</dbReference>
<organism evidence="6 7">
    <name type="scientific">Myxococcus fulvus (strain ATCC BAA-855 / HW-1)</name>
    <dbReference type="NCBI Taxonomy" id="483219"/>
    <lineage>
        <taxon>Bacteria</taxon>
        <taxon>Pseudomonadati</taxon>
        <taxon>Myxococcota</taxon>
        <taxon>Myxococcia</taxon>
        <taxon>Myxococcales</taxon>
        <taxon>Cystobacterineae</taxon>
        <taxon>Myxococcaceae</taxon>
        <taxon>Myxococcus</taxon>
    </lineage>
</organism>
<dbReference type="AlphaFoldDB" id="F8CK33"/>
<feature type="domain" description="YknX-like C-terminal permuted SH3-like" evidence="5">
    <location>
        <begin position="285"/>
        <end position="352"/>
    </location>
</feature>
<name>F8CK33_MYXFH</name>
<dbReference type="Gene3D" id="2.40.30.170">
    <property type="match status" value="1"/>
</dbReference>
<gene>
    <name evidence="6" type="ordered locus">LILAB_22570</name>
</gene>
<dbReference type="InterPro" id="IPR006143">
    <property type="entry name" value="RND_pump_MFP"/>
</dbReference>
<evidence type="ECO:0000256" key="1">
    <source>
        <dbReference type="ARBA" id="ARBA00009477"/>
    </source>
</evidence>
<reference evidence="6 7" key="1">
    <citation type="journal article" date="2011" name="J. Bacteriol.">
        <title>Genome sequence of the halotolerant marine bacterium Myxococcus fulvus HW-1.</title>
        <authorList>
            <person name="Li Z.F."/>
            <person name="Li X."/>
            <person name="Liu H."/>
            <person name="Liu X."/>
            <person name="Han K."/>
            <person name="Wu Z.H."/>
            <person name="Hu W."/>
            <person name="Li F.F."/>
            <person name="Li Y.Z."/>
        </authorList>
    </citation>
    <scope>NUCLEOTIDE SEQUENCE [LARGE SCALE GENOMIC DNA]</scope>
    <source>
        <strain evidence="7">ATCC BAA-855 / HW-1</strain>
    </source>
</reference>
<dbReference type="HOGENOM" id="CLU_018816_1_4_7"/>
<dbReference type="Gene3D" id="2.40.420.20">
    <property type="match status" value="1"/>
</dbReference>
<evidence type="ECO:0000259" key="5">
    <source>
        <dbReference type="Pfam" id="PF25989"/>
    </source>
</evidence>
<feature type="domain" description="CusB-like beta-barrel" evidence="4">
    <location>
        <begin position="203"/>
        <end position="277"/>
    </location>
</feature>
<dbReference type="PANTHER" id="PTHR30469:SF15">
    <property type="entry name" value="HLYD FAMILY OF SECRETION PROTEINS"/>
    <property type="match status" value="1"/>
</dbReference>
<evidence type="ECO:0000313" key="7">
    <source>
        <dbReference type="Proteomes" id="UP000000488"/>
    </source>
</evidence>
<protein>
    <submittedName>
        <fullName evidence="6">RND family efflux transporter MFP subunit</fullName>
    </submittedName>
</protein>
<evidence type="ECO:0000259" key="3">
    <source>
        <dbReference type="Pfam" id="PF25917"/>
    </source>
</evidence>
<dbReference type="STRING" id="483219.LILAB_22570"/>
<proteinExistence type="inferred from homology"/>
<dbReference type="Pfam" id="PF25989">
    <property type="entry name" value="YknX_C"/>
    <property type="match status" value="1"/>
</dbReference>
<accession>F8CK33</accession>
<sequence length="354" mass="36523">MAAVVTTGCGKAGNKPALPEQTGPAALGVRAIAPSTELSADVTRVTGQIRSKNEAVLGPQATGTISKMNVRVGDKVKKGQVLAVLDASNVYINVEQARAVKQAADAGLELATSTLERTRKVAESGGVAAAGLDQAVIAQKQAAAQAAQAAASLKLAEEMLRDHSITAPFDGVITARTKNVGDSVAMTPSTPVFSIVDTTGLEVRAQVPESVVDKVQVGSKTQGTLSPSGARFDVQVAVVGAVVDATNRTVEVLADVVGEPSTALRPGALVELDFSTAGEADDKGLFLPTQAVSARGQEGFVWVVQDGTVRKRDVRVERVLPGYVRILQGLGADERVLADSSLDVKEGTAVRVVQ</sequence>
<dbReference type="GO" id="GO:0015562">
    <property type="term" value="F:efflux transmembrane transporter activity"/>
    <property type="evidence" value="ECO:0007669"/>
    <property type="project" value="TreeGrafter"/>
</dbReference>
<dbReference type="InterPro" id="IPR058792">
    <property type="entry name" value="Beta-barrel_RND_2"/>
</dbReference>
<comment type="similarity">
    <text evidence="1">Belongs to the membrane fusion protein (MFP) (TC 8.A.1) family.</text>
</comment>
<dbReference type="Pfam" id="PF25954">
    <property type="entry name" value="Beta-barrel_RND_2"/>
    <property type="match status" value="1"/>
</dbReference>
<dbReference type="Gene3D" id="1.10.287.470">
    <property type="entry name" value="Helix hairpin bin"/>
    <property type="match status" value="1"/>
</dbReference>
<evidence type="ECO:0000259" key="4">
    <source>
        <dbReference type="Pfam" id="PF25954"/>
    </source>
</evidence>
<dbReference type="Proteomes" id="UP000000488">
    <property type="component" value="Chromosome"/>
</dbReference>
<dbReference type="InterPro" id="IPR058625">
    <property type="entry name" value="MdtA-like_BSH"/>
</dbReference>
<dbReference type="EMBL" id="CP002830">
    <property type="protein sequence ID" value="AEI66409.1"/>
    <property type="molecule type" value="Genomic_DNA"/>
</dbReference>
<dbReference type="SUPFAM" id="SSF111369">
    <property type="entry name" value="HlyD-like secretion proteins"/>
    <property type="match status" value="1"/>
</dbReference>
<feature type="domain" description="Multidrug resistance protein MdtA-like barrel-sandwich hybrid" evidence="3">
    <location>
        <begin position="55"/>
        <end position="190"/>
    </location>
</feature>
<feature type="region of interest" description="Disordered" evidence="2">
    <location>
        <begin position="1"/>
        <end position="22"/>
    </location>
</feature>
<dbReference type="NCBIfam" id="TIGR01730">
    <property type="entry name" value="RND_mfp"/>
    <property type="match status" value="1"/>
</dbReference>
<evidence type="ECO:0000313" key="6">
    <source>
        <dbReference type="EMBL" id="AEI66409.1"/>
    </source>
</evidence>
<dbReference type="InterPro" id="IPR058637">
    <property type="entry name" value="YknX-like_C"/>
</dbReference>
<dbReference type="eggNOG" id="COG0845">
    <property type="taxonomic scope" value="Bacteria"/>
</dbReference>